<dbReference type="Pfam" id="PF01625">
    <property type="entry name" value="PMSR"/>
    <property type="match status" value="1"/>
</dbReference>
<gene>
    <name evidence="10" type="primary">msrA</name>
    <name evidence="9" type="synonym">msrB</name>
    <name evidence="12" type="ORF">SCRDD08_01437</name>
</gene>
<dbReference type="InterPro" id="IPR028427">
    <property type="entry name" value="Met_Sox_Rdtase_MsrB"/>
</dbReference>
<dbReference type="EC" id="1.8.4.11" evidence="10"/>
<dbReference type="PROSITE" id="PS51257">
    <property type="entry name" value="PROKAR_LIPOPROTEIN"/>
    <property type="match status" value="1"/>
</dbReference>
<dbReference type="GO" id="GO:0030091">
    <property type="term" value="P:protein repair"/>
    <property type="evidence" value="ECO:0007669"/>
    <property type="project" value="InterPro"/>
</dbReference>
<comment type="similarity">
    <text evidence="9">Belongs to the MsrB Met sulfoxide reductase family.</text>
</comment>
<evidence type="ECO:0000259" key="11">
    <source>
        <dbReference type="PROSITE" id="PS51790"/>
    </source>
</evidence>
<dbReference type="SUPFAM" id="SSF55068">
    <property type="entry name" value="Peptide methionine sulfoxide reductase"/>
    <property type="match status" value="1"/>
</dbReference>
<dbReference type="InterPro" id="IPR002579">
    <property type="entry name" value="Met_Sox_Rdtase_MsrB_dom"/>
</dbReference>
<feature type="active site" evidence="10">
    <location>
        <position position="72"/>
    </location>
</feature>
<name>A0A139MZY8_STRCR</name>
<comment type="similarity">
    <text evidence="10">Belongs to the MsrA Met sulfoxide reductase family.</text>
</comment>
<feature type="active site" description="Nucleophile" evidence="9">
    <location>
        <position position="346"/>
    </location>
</feature>
<dbReference type="InterPro" id="IPR036509">
    <property type="entry name" value="Met_Sox_Rdtase_MsrA_sf"/>
</dbReference>
<evidence type="ECO:0000256" key="6">
    <source>
        <dbReference type="ARBA" id="ARBA00047806"/>
    </source>
</evidence>
<comment type="catalytic activity">
    <reaction evidence="6 10">
        <text>L-methionyl-[protein] + [thioredoxin]-disulfide + H2O = L-methionyl-(S)-S-oxide-[protein] + [thioredoxin]-dithiol</text>
        <dbReference type="Rhea" id="RHEA:14217"/>
        <dbReference type="Rhea" id="RHEA-COMP:10698"/>
        <dbReference type="Rhea" id="RHEA-COMP:10700"/>
        <dbReference type="Rhea" id="RHEA-COMP:12313"/>
        <dbReference type="Rhea" id="RHEA-COMP:12315"/>
        <dbReference type="ChEBI" id="CHEBI:15377"/>
        <dbReference type="ChEBI" id="CHEBI:16044"/>
        <dbReference type="ChEBI" id="CHEBI:29950"/>
        <dbReference type="ChEBI" id="CHEBI:44120"/>
        <dbReference type="ChEBI" id="CHEBI:50058"/>
        <dbReference type="EC" id="1.8.4.11"/>
    </reaction>
</comment>
<comment type="catalytic activity">
    <reaction evidence="7 9">
        <text>L-methionyl-[protein] + [thioredoxin]-disulfide + H2O = L-methionyl-(R)-S-oxide-[protein] + [thioredoxin]-dithiol</text>
        <dbReference type="Rhea" id="RHEA:24164"/>
        <dbReference type="Rhea" id="RHEA-COMP:10698"/>
        <dbReference type="Rhea" id="RHEA-COMP:10700"/>
        <dbReference type="Rhea" id="RHEA-COMP:12313"/>
        <dbReference type="Rhea" id="RHEA-COMP:12314"/>
        <dbReference type="ChEBI" id="CHEBI:15377"/>
        <dbReference type="ChEBI" id="CHEBI:16044"/>
        <dbReference type="ChEBI" id="CHEBI:29950"/>
        <dbReference type="ChEBI" id="CHEBI:45764"/>
        <dbReference type="ChEBI" id="CHEBI:50058"/>
        <dbReference type="EC" id="1.8.4.12"/>
    </reaction>
</comment>
<dbReference type="PANTHER" id="PTHR10173:SF59">
    <property type="entry name" value="PEPTIDE METHIONINE SULFOXIDE REDUCTASE MSRA_MSRB"/>
    <property type="match status" value="1"/>
</dbReference>
<dbReference type="PROSITE" id="PS51790">
    <property type="entry name" value="MSRB"/>
    <property type="match status" value="1"/>
</dbReference>
<dbReference type="AlphaFoldDB" id="A0A139MZY8"/>
<evidence type="ECO:0000313" key="12">
    <source>
        <dbReference type="EMBL" id="KXT69252.1"/>
    </source>
</evidence>
<evidence type="ECO:0000256" key="4">
    <source>
        <dbReference type="ARBA" id="ARBA00023268"/>
    </source>
</evidence>
<evidence type="ECO:0000256" key="2">
    <source>
        <dbReference type="ARBA" id="ARBA00011017"/>
    </source>
</evidence>
<dbReference type="GO" id="GO:0006979">
    <property type="term" value="P:response to oxidative stress"/>
    <property type="evidence" value="ECO:0007669"/>
    <property type="project" value="InterPro"/>
</dbReference>
<keyword evidence="3 9" id="KW-0560">Oxidoreductase</keyword>
<evidence type="ECO:0000256" key="1">
    <source>
        <dbReference type="ARBA" id="ARBA00008076"/>
    </source>
</evidence>
<dbReference type="InterPro" id="IPR011057">
    <property type="entry name" value="Mss4-like_sf"/>
</dbReference>
<evidence type="ECO:0000256" key="10">
    <source>
        <dbReference type="HAMAP-Rule" id="MF_01401"/>
    </source>
</evidence>
<dbReference type="GO" id="GO:0008113">
    <property type="term" value="F:peptide-methionine (S)-S-oxide reductase activity"/>
    <property type="evidence" value="ECO:0007669"/>
    <property type="project" value="UniProtKB-UniRule"/>
</dbReference>
<comment type="similarity">
    <text evidence="2">In the N-terminal section; belongs to the MsrA Met sulfoxide reductase family.</text>
</comment>
<dbReference type="Gene3D" id="2.170.150.20">
    <property type="entry name" value="Peptide methionine sulfoxide reductase"/>
    <property type="match status" value="1"/>
</dbReference>
<accession>A0A139MZY8</accession>
<evidence type="ECO:0000313" key="13">
    <source>
        <dbReference type="Proteomes" id="UP000070377"/>
    </source>
</evidence>
<evidence type="ECO:0000256" key="5">
    <source>
        <dbReference type="ARBA" id="ARBA00024679"/>
    </source>
</evidence>
<comment type="caution">
    <text evidence="12">The sequence shown here is derived from an EMBL/GenBank/DDBJ whole genome shotgun (WGS) entry which is preliminary data.</text>
</comment>
<dbReference type="FunFam" id="2.170.150.20:FF:000003">
    <property type="entry name" value="Peptide methionine sulfoxide reductase MsrB"/>
    <property type="match status" value="1"/>
</dbReference>
<dbReference type="PATRIC" id="fig|45634.12.peg.1503"/>
<dbReference type="HAMAP" id="MF_01401">
    <property type="entry name" value="MsrA"/>
    <property type="match status" value="1"/>
</dbReference>
<reference evidence="12 13" key="1">
    <citation type="submission" date="2016-01" db="EMBL/GenBank/DDBJ databases">
        <title>Highly variable Streptococcus oralis are common among viridans streptococci isolated from primates.</title>
        <authorList>
            <person name="Denapaite D."/>
            <person name="Rieger M."/>
            <person name="Koendgen S."/>
            <person name="Brueckner R."/>
            <person name="Ochigava I."/>
            <person name="Kappeler P."/>
            <person name="Maetz-Rensing K."/>
            <person name="Leendertz F."/>
            <person name="Hakenbeck R."/>
        </authorList>
    </citation>
    <scope>NUCLEOTIDE SEQUENCE [LARGE SCALE GENOMIC DNA]</scope>
    <source>
        <strain evidence="12 13">DD08</strain>
    </source>
</reference>
<dbReference type="PANTHER" id="PTHR10173">
    <property type="entry name" value="METHIONINE SULFOXIDE REDUCTASE"/>
    <property type="match status" value="1"/>
</dbReference>
<evidence type="ECO:0000256" key="7">
    <source>
        <dbReference type="ARBA" id="ARBA00048488"/>
    </source>
</evidence>
<evidence type="ECO:0000256" key="9">
    <source>
        <dbReference type="HAMAP-Rule" id="MF_01400"/>
    </source>
</evidence>
<dbReference type="EC" id="1.8.4.12" evidence="9"/>
<dbReference type="EMBL" id="LQRD01000054">
    <property type="protein sequence ID" value="KXT69252.1"/>
    <property type="molecule type" value="Genomic_DNA"/>
</dbReference>
<comment type="catalytic activity">
    <reaction evidence="8 10">
        <text>[thioredoxin]-disulfide + L-methionine + H2O = L-methionine (S)-S-oxide + [thioredoxin]-dithiol</text>
        <dbReference type="Rhea" id="RHEA:19993"/>
        <dbReference type="Rhea" id="RHEA-COMP:10698"/>
        <dbReference type="Rhea" id="RHEA-COMP:10700"/>
        <dbReference type="ChEBI" id="CHEBI:15377"/>
        <dbReference type="ChEBI" id="CHEBI:29950"/>
        <dbReference type="ChEBI" id="CHEBI:50058"/>
        <dbReference type="ChEBI" id="CHEBI:57844"/>
        <dbReference type="ChEBI" id="CHEBI:58772"/>
        <dbReference type="EC" id="1.8.4.11"/>
    </reaction>
</comment>
<keyword evidence="4" id="KW-0511">Multifunctional enzyme</keyword>
<dbReference type="SUPFAM" id="SSF51316">
    <property type="entry name" value="Mss4-like"/>
    <property type="match status" value="1"/>
</dbReference>
<dbReference type="GO" id="GO:0033743">
    <property type="term" value="F:peptide-methionine (R)-S-oxide reductase activity"/>
    <property type="evidence" value="ECO:0007669"/>
    <property type="project" value="UniProtKB-UniRule"/>
</dbReference>
<dbReference type="Pfam" id="PF01641">
    <property type="entry name" value="SelR"/>
    <property type="match status" value="1"/>
</dbReference>
<dbReference type="GO" id="GO:0033744">
    <property type="term" value="F:L-methionine:thioredoxin-disulfide S-oxidoreductase activity"/>
    <property type="evidence" value="ECO:0007669"/>
    <property type="project" value="RHEA"/>
</dbReference>
<sequence length="372" mass="42319">MEGKWKIFLILVGLLACFGLFFLIKGSMSINPSQANIEQIKKASMSKTEVTKQKKEDVKEEDKREIYLAGGCFWGVEEYFSRVPGVIDAVSGYANGKGDTTKYELVSQTGHAETVHITYNAKKISLKEILLHYFRIIDPTSKNKQGNDQGTQYRTGVYYKDEADLNTINQVFDEVAKKYDKPLAVEKEPLKNFIKAEDYHQDYLKKNPNGYCHIDVNQAAYPVIEASRYPKPSDEEIKAKLSPEEYAVTQKNDTERAFSNRYWDKFDAGIYVDVVTGEPLFSSKDKFDSGCGWPSFTRPISPDVATYKEDKSFNMTRTEVRSRVGNSHLGHVFTDGPKDKGGLRYCINSLSIKFIPKAEMEEKGYGYLLDYV</sequence>
<evidence type="ECO:0000256" key="8">
    <source>
        <dbReference type="ARBA" id="ARBA00048782"/>
    </source>
</evidence>
<dbReference type="InterPro" id="IPR002569">
    <property type="entry name" value="Met_Sox_Rdtase_MsrA_dom"/>
</dbReference>
<dbReference type="GO" id="GO:0005737">
    <property type="term" value="C:cytoplasm"/>
    <property type="evidence" value="ECO:0007669"/>
    <property type="project" value="TreeGrafter"/>
</dbReference>
<comment type="function">
    <text evidence="5 10">Has an important function as a repair enzyme for proteins that have been inactivated by oxidation. Catalyzes the reversible oxidation-reduction of methionine sulfoxide in proteins to methionine.</text>
</comment>
<organism evidence="12 13">
    <name type="scientific">Streptococcus cristatus</name>
    <dbReference type="NCBI Taxonomy" id="45634"/>
    <lineage>
        <taxon>Bacteria</taxon>
        <taxon>Bacillati</taxon>
        <taxon>Bacillota</taxon>
        <taxon>Bacilli</taxon>
        <taxon>Lactobacillales</taxon>
        <taxon>Streptococcaceae</taxon>
        <taxon>Streptococcus</taxon>
    </lineage>
</organism>
<feature type="domain" description="MsrB" evidence="11">
    <location>
        <begin position="234"/>
        <end position="357"/>
    </location>
</feature>
<evidence type="ECO:0000256" key="3">
    <source>
        <dbReference type="ARBA" id="ARBA00023002"/>
    </source>
</evidence>
<dbReference type="Proteomes" id="UP000070377">
    <property type="component" value="Unassembled WGS sequence"/>
</dbReference>
<dbReference type="NCBIfam" id="TIGR00401">
    <property type="entry name" value="msrA"/>
    <property type="match status" value="1"/>
</dbReference>
<proteinExistence type="inferred from homology"/>
<dbReference type="STRING" id="45634.SCRDD08_01437"/>
<dbReference type="NCBIfam" id="TIGR00357">
    <property type="entry name" value="peptide-methionine (R)-S-oxide reductase MsrB"/>
    <property type="match status" value="1"/>
</dbReference>
<dbReference type="FunFam" id="3.30.1060.10:FF:000007">
    <property type="entry name" value="Peptide methionine sulfoxide reductase msrA/msrB"/>
    <property type="match status" value="1"/>
</dbReference>
<dbReference type="RefSeq" id="WP_061423016.1">
    <property type="nucleotide sequence ID" value="NZ_JASGZJ010000002.1"/>
</dbReference>
<dbReference type="Gene3D" id="3.30.1060.10">
    <property type="entry name" value="Peptide methionine sulphoxide reductase MsrA"/>
    <property type="match status" value="1"/>
</dbReference>
<comment type="similarity">
    <text evidence="1">In the C-terminal section; belongs to the MsrB Met sulfoxide reductase family.</text>
</comment>
<comment type="caution">
    <text evidence="9">Lacks conserved residue(s) required for the propagation of feature annotation.</text>
</comment>
<protein>
    <recommendedName>
        <fullName evidence="9 10">Multifunctional fusion protein</fullName>
    </recommendedName>
    <domain>
        <recommendedName>
            <fullName evidence="10">Peptide methionine sulfoxide reductase MsrA</fullName>
            <shortName evidence="10">Protein-methionine-S-oxide reductase</shortName>
            <ecNumber evidence="10">1.8.4.11</ecNumber>
        </recommendedName>
        <alternativeName>
            <fullName evidence="10">Peptide-methionine (S)-S-oxide reductase</fullName>
            <shortName evidence="10">Peptide Met(O) reductase</shortName>
        </alternativeName>
    </domain>
    <domain>
        <recommendedName>
            <fullName evidence="9">Peptide methionine sulfoxide reductase MsrB</fullName>
            <ecNumber evidence="9">1.8.4.12</ecNumber>
        </recommendedName>
        <alternativeName>
            <fullName evidence="9">Peptide-methionine (R)-S-oxide reductase</fullName>
        </alternativeName>
    </domain>
</protein>
<dbReference type="HAMAP" id="MF_01400">
    <property type="entry name" value="MsrB"/>
    <property type="match status" value="1"/>
</dbReference>